<organism evidence="1 2">
    <name type="scientific">Pontiella sulfatireligans</name>
    <dbReference type="NCBI Taxonomy" id="2750658"/>
    <lineage>
        <taxon>Bacteria</taxon>
        <taxon>Pseudomonadati</taxon>
        <taxon>Kiritimatiellota</taxon>
        <taxon>Kiritimatiellia</taxon>
        <taxon>Kiritimatiellales</taxon>
        <taxon>Pontiellaceae</taxon>
        <taxon>Pontiella</taxon>
    </lineage>
</organism>
<dbReference type="InterPro" id="IPR025591">
    <property type="entry name" value="RloB"/>
</dbReference>
<reference evidence="1 2" key="1">
    <citation type="submission" date="2019-04" db="EMBL/GenBank/DDBJ databases">
        <authorList>
            <person name="Van Vliet M D."/>
        </authorList>
    </citation>
    <scope>NUCLEOTIDE SEQUENCE [LARGE SCALE GENOMIC DNA]</scope>
    <source>
        <strain evidence="1 2">F21</strain>
    </source>
</reference>
<dbReference type="EMBL" id="CAAHFH010000002">
    <property type="protein sequence ID" value="VGO22313.1"/>
    <property type="molecule type" value="Genomic_DNA"/>
</dbReference>
<keyword evidence="2" id="KW-1185">Reference proteome</keyword>
<sequence length="209" mass="23991">MPKPRGKQVEPFRPRFYIFCEGEKTEPNYITGYIEQKFPGTMLSPVRKTPKNTPVQLVEVAIEAKGKNPSGDKFWVVFDREAKHKYADALHAEARAKAKANDIRIAISNVCFEVWILLHFQPNVAPYTSYSDLRKRSALKTHIKGYDKGEKRLFSEAEISVARKNAKVMNHQTKAGANPAWNQPHQWNPYTNVYELLDALDKFGKKNIK</sequence>
<dbReference type="AlphaFoldDB" id="A0A6C2UQU1"/>
<name>A0A6C2UQU1_9BACT</name>
<dbReference type="Pfam" id="PF13707">
    <property type="entry name" value="RloB"/>
    <property type="match status" value="1"/>
</dbReference>
<evidence type="ECO:0000313" key="1">
    <source>
        <dbReference type="EMBL" id="VGO22313.1"/>
    </source>
</evidence>
<dbReference type="Proteomes" id="UP000346198">
    <property type="component" value="Unassembled WGS sequence"/>
</dbReference>
<protein>
    <recommendedName>
        <fullName evidence="3">RloB domain-containing protein</fullName>
    </recommendedName>
</protein>
<evidence type="ECO:0000313" key="2">
    <source>
        <dbReference type="Proteomes" id="UP000346198"/>
    </source>
</evidence>
<accession>A0A6C2UQU1</accession>
<dbReference type="RefSeq" id="WP_136063700.1">
    <property type="nucleotide sequence ID" value="NZ_CAAHFH010000002.1"/>
</dbReference>
<gene>
    <name evidence="1" type="ORF">SCARR_04396</name>
</gene>
<proteinExistence type="predicted"/>
<evidence type="ECO:0008006" key="3">
    <source>
        <dbReference type="Google" id="ProtNLM"/>
    </source>
</evidence>